<feature type="binding site" evidence="8">
    <location>
        <position position="53"/>
    </location>
    <ligand>
        <name>Fe cation</name>
        <dbReference type="ChEBI" id="CHEBI:24875"/>
        <label>1</label>
    </ligand>
</feature>
<sequence>MINKKLEEAFNKQINAEFYSAYLYLSMAAYLSKENFEGFASWMKVQFEEEQFHAFKMYDYLLERGGEVKLELIEKPQTEWNGIIDVFDATLKHERHVSALINKLADVADEVKDRASLSYLQWFIDEQVEEESNAETILKQLEFVEGKGHGVLMLDRELGSRVFTPPTTV</sequence>
<feature type="binding site" evidence="8">
    <location>
        <position position="17"/>
    </location>
    <ligand>
        <name>Fe cation</name>
        <dbReference type="ChEBI" id="CHEBI:24875"/>
        <label>1</label>
    </ligand>
</feature>
<organism evidence="11 12">
    <name type="scientific">Helicovermis profundi</name>
    <dbReference type="NCBI Taxonomy" id="3065157"/>
    <lineage>
        <taxon>Bacteria</taxon>
        <taxon>Bacillati</taxon>
        <taxon>Bacillota</taxon>
        <taxon>Clostridia</taxon>
        <taxon>Helicovermis</taxon>
    </lineage>
</organism>
<proteinExistence type="inferred from homology"/>
<evidence type="ECO:0000256" key="7">
    <source>
        <dbReference type="ARBA" id="ARBA00048035"/>
    </source>
</evidence>
<dbReference type="InterPro" id="IPR001519">
    <property type="entry name" value="Ferritin"/>
</dbReference>
<evidence type="ECO:0000313" key="12">
    <source>
        <dbReference type="Proteomes" id="UP001321786"/>
    </source>
</evidence>
<dbReference type="FunFam" id="1.20.1260.10:FF:000001">
    <property type="entry name" value="Non-heme ferritin"/>
    <property type="match status" value="1"/>
</dbReference>
<dbReference type="InterPro" id="IPR012347">
    <property type="entry name" value="Ferritin-like"/>
</dbReference>
<comment type="similarity">
    <text evidence="2 9">Belongs to the ferritin family. Prokaryotic subfamily.</text>
</comment>
<dbReference type="Pfam" id="PF00210">
    <property type="entry name" value="Ferritin"/>
    <property type="match status" value="1"/>
</dbReference>
<dbReference type="GO" id="GO:0006826">
    <property type="term" value="P:iron ion transport"/>
    <property type="evidence" value="ECO:0007669"/>
    <property type="project" value="InterPro"/>
</dbReference>
<evidence type="ECO:0000256" key="1">
    <source>
        <dbReference type="ARBA" id="ARBA00002485"/>
    </source>
</evidence>
<comment type="catalytic activity">
    <reaction evidence="7 9">
        <text>4 Fe(2+) + O2 + 6 H2O = 4 iron(III) oxide-hydroxide + 12 H(+)</text>
        <dbReference type="Rhea" id="RHEA:11972"/>
        <dbReference type="ChEBI" id="CHEBI:15377"/>
        <dbReference type="ChEBI" id="CHEBI:15378"/>
        <dbReference type="ChEBI" id="CHEBI:15379"/>
        <dbReference type="ChEBI" id="CHEBI:29033"/>
        <dbReference type="ChEBI" id="CHEBI:78619"/>
        <dbReference type="EC" id="1.16.3.2"/>
    </reaction>
</comment>
<dbReference type="InterPro" id="IPR009040">
    <property type="entry name" value="Ferritin-like_diiron"/>
</dbReference>
<dbReference type="PANTHER" id="PTHR11431">
    <property type="entry name" value="FERRITIN"/>
    <property type="match status" value="1"/>
</dbReference>
<feature type="binding site" evidence="8">
    <location>
        <position position="127"/>
    </location>
    <ligand>
        <name>Fe cation</name>
        <dbReference type="ChEBI" id="CHEBI:24875"/>
        <label>1</label>
    </ligand>
</feature>
<dbReference type="GO" id="GO:0042802">
    <property type="term" value="F:identical protein binding"/>
    <property type="evidence" value="ECO:0007669"/>
    <property type="project" value="UniProtKB-ARBA"/>
</dbReference>
<evidence type="ECO:0000256" key="6">
    <source>
        <dbReference type="ARBA" id="ARBA00023004"/>
    </source>
</evidence>
<evidence type="ECO:0000259" key="10">
    <source>
        <dbReference type="PROSITE" id="PS50905"/>
    </source>
</evidence>
<dbReference type="PROSITE" id="PS50905">
    <property type="entry name" value="FERRITIN_LIKE"/>
    <property type="match status" value="1"/>
</dbReference>
<keyword evidence="6 8" id="KW-0408">Iron</keyword>
<dbReference type="GO" id="GO:0008199">
    <property type="term" value="F:ferric iron binding"/>
    <property type="evidence" value="ECO:0007669"/>
    <property type="project" value="InterPro"/>
</dbReference>
<dbReference type="PANTHER" id="PTHR11431:SF127">
    <property type="entry name" value="BACTERIAL NON-HEME FERRITIN"/>
    <property type="match status" value="1"/>
</dbReference>
<keyword evidence="4 8" id="KW-0479">Metal-binding</keyword>
<accession>A0AAU9EMP0</accession>
<dbReference type="Proteomes" id="UP001321786">
    <property type="component" value="Chromosome"/>
</dbReference>
<evidence type="ECO:0000256" key="5">
    <source>
        <dbReference type="ARBA" id="ARBA00023002"/>
    </source>
</evidence>
<dbReference type="GO" id="GO:0008198">
    <property type="term" value="F:ferrous iron binding"/>
    <property type="evidence" value="ECO:0007669"/>
    <property type="project" value="TreeGrafter"/>
</dbReference>
<dbReference type="GO" id="GO:0004322">
    <property type="term" value="F:ferroxidase activity"/>
    <property type="evidence" value="ECO:0007669"/>
    <property type="project" value="TreeGrafter"/>
</dbReference>
<name>A0AAU9EMP0_9FIRM</name>
<comment type="function">
    <text evidence="1 9">Iron-storage protein.</text>
</comment>
<comment type="subcellular location">
    <subcellularLocation>
        <location evidence="9">Cytoplasm</location>
    </subcellularLocation>
</comment>
<evidence type="ECO:0000256" key="8">
    <source>
        <dbReference type="PIRSR" id="PIRSR601519-1"/>
    </source>
</evidence>
<feature type="domain" description="Ferritin-like diiron" evidence="10">
    <location>
        <begin position="1"/>
        <end position="145"/>
    </location>
</feature>
<dbReference type="SUPFAM" id="SSF47240">
    <property type="entry name" value="Ferritin-like"/>
    <property type="match status" value="1"/>
</dbReference>
<dbReference type="InterPro" id="IPR041719">
    <property type="entry name" value="Ferritin_prok"/>
</dbReference>
<gene>
    <name evidence="11" type="ORF">HLPR_00460</name>
</gene>
<dbReference type="CDD" id="cd01055">
    <property type="entry name" value="Nonheme_Ferritin"/>
    <property type="match status" value="1"/>
</dbReference>
<dbReference type="GO" id="GO:0006879">
    <property type="term" value="P:intracellular iron ion homeostasis"/>
    <property type="evidence" value="ECO:0007669"/>
    <property type="project" value="UniProtKB-KW"/>
</dbReference>
<dbReference type="GO" id="GO:0005829">
    <property type="term" value="C:cytosol"/>
    <property type="evidence" value="ECO:0007669"/>
    <property type="project" value="TreeGrafter"/>
</dbReference>
<evidence type="ECO:0000256" key="9">
    <source>
        <dbReference type="RuleBase" id="RU361145"/>
    </source>
</evidence>
<keyword evidence="9" id="KW-0963">Cytoplasm</keyword>
<dbReference type="EMBL" id="AP028654">
    <property type="protein sequence ID" value="BEP27715.1"/>
    <property type="molecule type" value="Genomic_DNA"/>
</dbReference>
<evidence type="ECO:0000256" key="2">
    <source>
        <dbReference type="ARBA" id="ARBA00006950"/>
    </source>
</evidence>
<dbReference type="Gene3D" id="1.20.1260.10">
    <property type="match status" value="1"/>
</dbReference>
<dbReference type="EC" id="1.16.3.2" evidence="9"/>
<evidence type="ECO:0000256" key="4">
    <source>
        <dbReference type="ARBA" id="ARBA00022723"/>
    </source>
</evidence>
<evidence type="ECO:0000256" key="3">
    <source>
        <dbReference type="ARBA" id="ARBA00022434"/>
    </source>
</evidence>
<dbReference type="AlphaFoldDB" id="A0AAU9EMP0"/>
<keyword evidence="3 9" id="KW-0409">Iron storage</keyword>
<feature type="binding site" evidence="8">
    <location>
        <position position="50"/>
    </location>
    <ligand>
        <name>Fe cation</name>
        <dbReference type="ChEBI" id="CHEBI:24875"/>
        <label>1</label>
    </ligand>
</feature>
<protein>
    <recommendedName>
        <fullName evidence="9">Ferritin</fullName>
        <ecNumber evidence="9">1.16.3.2</ecNumber>
    </recommendedName>
</protein>
<keyword evidence="5" id="KW-0560">Oxidoreductase</keyword>
<dbReference type="InterPro" id="IPR008331">
    <property type="entry name" value="Ferritin_DPS_dom"/>
</dbReference>
<evidence type="ECO:0000313" key="11">
    <source>
        <dbReference type="EMBL" id="BEP27715.1"/>
    </source>
</evidence>
<dbReference type="InterPro" id="IPR009078">
    <property type="entry name" value="Ferritin-like_SF"/>
</dbReference>
<keyword evidence="12" id="KW-1185">Reference proteome</keyword>
<feature type="binding site" evidence="8">
    <location>
        <position position="94"/>
    </location>
    <ligand>
        <name>Fe cation</name>
        <dbReference type="ChEBI" id="CHEBI:24875"/>
        <label>1</label>
    </ligand>
</feature>
<dbReference type="KEGG" id="hprf:HLPR_00460"/>
<reference evidence="11 12" key="1">
    <citation type="submission" date="2023-08" db="EMBL/GenBank/DDBJ databases">
        <title>Helicovermis profunda gen. nov., sp. nov., a novel mesophilic, fermentative bacterium within the Bacillota from a deep-sea hydrothermal vent chimney.</title>
        <authorList>
            <person name="Miyazaki U."/>
            <person name="Mizutani D."/>
            <person name="Hashimoto Y."/>
            <person name="Tame A."/>
            <person name="Sawayama S."/>
            <person name="Miyazaki J."/>
            <person name="Takai K."/>
            <person name="Nakagawa S."/>
        </authorList>
    </citation>
    <scope>NUCLEOTIDE SEQUENCE [LARGE SCALE GENOMIC DNA]</scope>
    <source>
        <strain evidence="11 12">S502</strain>
    </source>
</reference>